<dbReference type="AlphaFoldDB" id="A0A363D550"/>
<dbReference type="InterPro" id="IPR023404">
    <property type="entry name" value="rSAM_horseshoe"/>
</dbReference>
<dbReference type="InterPro" id="IPR051198">
    <property type="entry name" value="BchE-like"/>
</dbReference>
<dbReference type="PROSITE" id="PS51332">
    <property type="entry name" value="B12_BINDING"/>
    <property type="match status" value="1"/>
</dbReference>
<accession>A0A363D550</accession>
<comment type="caution">
    <text evidence="8">The sequence shown here is derived from an EMBL/GenBank/DDBJ whole genome shotgun (WGS) entry which is preliminary data.</text>
</comment>
<evidence type="ECO:0000259" key="7">
    <source>
        <dbReference type="PROSITE" id="PS51918"/>
    </source>
</evidence>
<dbReference type="GO" id="GO:0003824">
    <property type="term" value="F:catalytic activity"/>
    <property type="evidence" value="ECO:0007669"/>
    <property type="project" value="InterPro"/>
</dbReference>
<keyword evidence="9" id="KW-1185">Reference proteome</keyword>
<dbReference type="GO" id="GO:0046872">
    <property type="term" value="F:metal ion binding"/>
    <property type="evidence" value="ECO:0007669"/>
    <property type="project" value="UniProtKB-KW"/>
</dbReference>
<dbReference type="Pfam" id="PF02310">
    <property type="entry name" value="B12-binding"/>
    <property type="match status" value="1"/>
</dbReference>
<dbReference type="SMART" id="SM00729">
    <property type="entry name" value="Elp3"/>
    <property type="match status" value="1"/>
</dbReference>
<dbReference type="SFLD" id="SFLDG01082">
    <property type="entry name" value="B12-binding_domain_containing"/>
    <property type="match status" value="1"/>
</dbReference>
<evidence type="ECO:0000256" key="3">
    <source>
        <dbReference type="ARBA" id="ARBA00022723"/>
    </source>
</evidence>
<dbReference type="InterPro" id="IPR036724">
    <property type="entry name" value="Cobalamin-bd_sf"/>
</dbReference>
<feature type="domain" description="B12-binding" evidence="6">
    <location>
        <begin position="2"/>
        <end position="133"/>
    </location>
</feature>
<dbReference type="Pfam" id="PF04055">
    <property type="entry name" value="Radical_SAM"/>
    <property type="match status" value="1"/>
</dbReference>
<evidence type="ECO:0000256" key="1">
    <source>
        <dbReference type="ARBA" id="ARBA00001966"/>
    </source>
</evidence>
<evidence type="ECO:0000313" key="8">
    <source>
        <dbReference type="EMBL" id="PUE66485.1"/>
    </source>
</evidence>
<dbReference type="InterPro" id="IPR025288">
    <property type="entry name" value="DUF4080"/>
</dbReference>
<dbReference type="PROSITE" id="PS51918">
    <property type="entry name" value="RADICAL_SAM"/>
    <property type="match status" value="1"/>
</dbReference>
<protein>
    <submittedName>
        <fullName evidence="8">B12-binding domain-containing radical SAM protein</fullName>
    </submittedName>
</protein>
<keyword evidence="2" id="KW-0949">S-adenosyl-L-methionine</keyword>
<evidence type="ECO:0000256" key="4">
    <source>
        <dbReference type="ARBA" id="ARBA00023004"/>
    </source>
</evidence>
<sequence>MKNIILTTLNSRFSHSSLGLRYLYANLRELKPQAEILEFVINSSVQTIAEQILDKKPKIIGIAVYIWNAFDVGELVKIIKKVSPETIIVVGGPEVSFTPRRVNFDVVDYIISGEGEDSFYTLCKEILDGTCTQPKVIFSPKVDFEKIALPYDDYTDFDIKNRHIYVENARGCPFECEFCLSSIETKMRYLDVDIFLNEIDKLWNRGARNFKFIDRTFNIKISYAKAILDYFLAKQEDYFLHFEVIPDNFPEELRGLIKQFKPGCLQLEVGIQTLNLDVAKEIHRNLKIDKIKDNLKFLSQETHAHMHIDLIIGLPSEDIESFGRNLNQLYTLSTGEIQVGILKKLSGTTLDRHDKVYGMVYNDSPPYDILKNDLISFSLMQDMKRFARFWDIIYNSGNFQKTTALLFEDGKVFENFYALSKWLYKRSESTYKISLDRMAEFLYEFMSSKHEKELIANTILEDVMKVGGRNIPPFLKKIIPQNNDFTQKDVSKANKRQQLRSE</sequence>
<dbReference type="InterPro" id="IPR058240">
    <property type="entry name" value="rSAM_sf"/>
</dbReference>
<dbReference type="GO" id="GO:0031419">
    <property type="term" value="F:cobalamin binding"/>
    <property type="evidence" value="ECO:0007669"/>
    <property type="project" value="InterPro"/>
</dbReference>
<evidence type="ECO:0000259" key="6">
    <source>
        <dbReference type="PROSITE" id="PS51332"/>
    </source>
</evidence>
<dbReference type="InterPro" id="IPR006158">
    <property type="entry name" value="Cobalamin-bd"/>
</dbReference>
<dbReference type="SUPFAM" id="SSF102114">
    <property type="entry name" value="Radical SAM enzymes"/>
    <property type="match status" value="1"/>
</dbReference>
<keyword evidence="3" id="KW-0479">Metal-binding</keyword>
<organism evidence="8 9">
    <name type="scientific">Arcobacter caeni</name>
    <dbReference type="NCBI Taxonomy" id="1912877"/>
    <lineage>
        <taxon>Bacteria</taxon>
        <taxon>Pseudomonadati</taxon>
        <taxon>Campylobacterota</taxon>
        <taxon>Epsilonproteobacteria</taxon>
        <taxon>Campylobacterales</taxon>
        <taxon>Arcobacteraceae</taxon>
        <taxon>Arcobacter</taxon>
    </lineage>
</organism>
<dbReference type="PANTHER" id="PTHR43409:SF16">
    <property type="entry name" value="SLR0320 PROTEIN"/>
    <property type="match status" value="1"/>
</dbReference>
<dbReference type="Gene3D" id="3.80.30.20">
    <property type="entry name" value="tm_1862 like domain"/>
    <property type="match status" value="1"/>
</dbReference>
<dbReference type="InterPro" id="IPR007197">
    <property type="entry name" value="rSAM"/>
</dbReference>
<dbReference type="SFLD" id="SFLDG01123">
    <property type="entry name" value="methyltransferase_(Class_B)"/>
    <property type="match status" value="1"/>
</dbReference>
<dbReference type="GO" id="GO:0051539">
    <property type="term" value="F:4 iron, 4 sulfur cluster binding"/>
    <property type="evidence" value="ECO:0007669"/>
    <property type="project" value="UniProtKB-KW"/>
</dbReference>
<dbReference type="InterPro" id="IPR034466">
    <property type="entry name" value="Methyltransferase_Class_B"/>
</dbReference>
<feature type="domain" description="Radical SAM core" evidence="7">
    <location>
        <begin position="158"/>
        <end position="380"/>
    </location>
</feature>
<dbReference type="SUPFAM" id="SSF52242">
    <property type="entry name" value="Cobalamin (vitamin B12)-binding domain"/>
    <property type="match status" value="1"/>
</dbReference>
<dbReference type="Pfam" id="PF13311">
    <property type="entry name" value="DUF4080"/>
    <property type="match status" value="1"/>
</dbReference>
<dbReference type="SFLD" id="SFLDS00029">
    <property type="entry name" value="Radical_SAM"/>
    <property type="match status" value="1"/>
</dbReference>
<name>A0A363D550_9BACT</name>
<comment type="cofactor">
    <cofactor evidence="1">
        <name>[4Fe-4S] cluster</name>
        <dbReference type="ChEBI" id="CHEBI:49883"/>
    </cofactor>
</comment>
<dbReference type="EMBL" id="MUXE01000001">
    <property type="protein sequence ID" value="PUE66485.1"/>
    <property type="molecule type" value="Genomic_DNA"/>
</dbReference>
<dbReference type="GO" id="GO:0005829">
    <property type="term" value="C:cytosol"/>
    <property type="evidence" value="ECO:0007669"/>
    <property type="project" value="TreeGrafter"/>
</dbReference>
<dbReference type="CDD" id="cd02068">
    <property type="entry name" value="radical_SAM_B12_BD"/>
    <property type="match status" value="1"/>
</dbReference>
<dbReference type="RefSeq" id="WP_108557829.1">
    <property type="nucleotide sequence ID" value="NZ_MUXE01000001.1"/>
</dbReference>
<proteinExistence type="predicted"/>
<evidence type="ECO:0000313" key="9">
    <source>
        <dbReference type="Proteomes" id="UP000251135"/>
    </source>
</evidence>
<evidence type="ECO:0000256" key="5">
    <source>
        <dbReference type="ARBA" id="ARBA00023014"/>
    </source>
</evidence>
<dbReference type="OrthoDB" id="9804952at2"/>
<evidence type="ECO:0000256" key="2">
    <source>
        <dbReference type="ARBA" id="ARBA00022691"/>
    </source>
</evidence>
<keyword evidence="4" id="KW-0408">Iron</keyword>
<dbReference type="PANTHER" id="PTHR43409">
    <property type="entry name" value="ANAEROBIC MAGNESIUM-PROTOPORPHYRIN IX MONOMETHYL ESTER CYCLASE-RELATED"/>
    <property type="match status" value="1"/>
</dbReference>
<dbReference type="Proteomes" id="UP000251135">
    <property type="component" value="Unassembled WGS sequence"/>
</dbReference>
<dbReference type="InterPro" id="IPR006638">
    <property type="entry name" value="Elp3/MiaA/NifB-like_rSAM"/>
</dbReference>
<reference evidence="8 9" key="1">
    <citation type="submission" date="2017-02" db="EMBL/GenBank/DDBJ databases">
        <title>Arcobacter caeni sp. nov, a new Arcobacter species isolated from reclaimed water.</title>
        <authorList>
            <person name="Figueras M.J."/>
            <person name="Perez-Cataluna A."/>
            <person name="Salas-Masso N."/>
        </authorList>
    </citation>
    <scope>NUCLEOTIDE SEQUENCE [LARGE SCALE GENOMIC DNA]</scope>
    <source>
        <strain evidence="8 9">RW17-10</strain>
    </source>
</reference>
<dbReference type="Gene3D" id="3.40.50.280">
    <property type="entry name" value="Cobalamin-binding domain"/>
    <property type="match status" value="1"/>
</dbReference>
<gene>
    <name evidence="8" type="ORF">B0174_00075</name>
</gene>
<keyword evidence="5" id="KW-0411">Iron-sulfur</keyword>